<evidence type="ECO:0000313" key="13">
    <source>
        <dbReference type="EMBL" id="RJP70118.1"/>
    </source>
</evidence>
<dbReference type="NCBIfam" id="NF000840">
    <property type="entry name" value="PRK00071.1-3"/>
    <property type="match status" value="1"/>
</dbReference>
<dbReference type="HAMAP" id="MF_00244">
    <property type="entry name" value="NaMN_adenylyltr"/>
    <property type="match status" value="1"/>
</dbReference>
<keyword evidence="9 11" id="KW-0520">NAD</keyword>
<comment type="catalytic activity">
    <reaction evidence="10 11">
        <text>nicotinate beta-D-ribonucleotide + ATP + H(+) = deamido-NAD(+) + diphosphate</text>
        <dbReference type="Rhea" id="RHEA:22860"/>
        <dbReference type="ChEBI" id="CHEBI:15378"/>
        <dbReference type="ChEBI" id="CHEBI:30616"/>
        <dbReference type="ChEBI" id="CHEBI:33019"/>
        <dbReference type="ChEBI" id="CHEBI:57502"/>
        <dbReference type="ChEBI" id="CHEBI:58437"/>
        <dbReference type="EC" id="2.7.7.18"/>
    </reaction>
</comment>
<dbReference type="PANTHER" id="PTHR39321:SF3">
    <property type="entry name" value="PHOSPHOPANTETHEINE ADENYLYLTRANSFERASE"/>
    <property type="match status" value="1"/>
</dbReference>
<keyword evidence="5 11" id="KW-0808">Transferase</keyword>
<dbReference type="UniPathway" id="UPA00253">
    <property type="reaction ID" value="UER00332"/>
</dbReference>
<keyword evidence="7 11" id="KW-0547">Nucleotide-binding</keyword>
<dbReference type="GO" id="GO:0005524">
    <property type="term" value="F:ATP binding"/>
    <property type="evidence" value="ECO:0007669"/>
    <property type="project" value="UniProtKB-KW"/>
</dbReference>
<evidence type="ECO:0000256" key="2">
    <source>
        <dbReference type="ARBA" id="ARBA00005019"/>
    </source>
</evidence>
<keyword evidence="4 11" id="KW-0662">Pyridine nucleotide biosynthesis</keyword>
<dbReference type="Gene3D" id="3.40.50.620">
    <property type="entry name" value="HUPs"/>
    <property type="match status" value="1"/>
</dbReference>
<dbReference type="NCBIfam" id="TIGR00482">
    <property type="entry name" value="nicotinate (nicotinamide) nucleotide adenylyltransferase"/>
    <property type="match status" value="1"/>
</dbReference>
<keyword evidence="6 11" id="KW-0548">Nucleotidyltransferase</keyword>
<proteinExistence type="inferred from homology"/>
<reference evidence="13 14" key="1">
    <citation type="journal article" date="2017" name="ISME J.">
        <title>Energy and carbon metabolisms in a deep terrestrial subsurface fluid microbial community.</title>
        <authorList>
            <person name="Momper L."/>
            <person name="Jungbluth S.P."/>
            <person name="Lee M.D."/>
            <person name="Amend J.P."/>
        </authorList>
    </citation>
    <scope>NUCLEOTIDE SEQUENCE [LARGE SCALE GENOMIC DNA]</scope>
    <source>
        <strain evidence="13">SURF_17</strain>
    </source>
</reference>
<dbReference type="SUPFAM" id="SSF52374">
    <property type="entry name" value="Nucleotidylyl transferase"/>
    <property type="match status" value="1"/>
</dbReference>
<dbReference type="InterPro" id="IPR004821">
    <property type="entry name" value="Cyt_trans-like"/>
</dbReference>
<dbReference type="Pfam" id="PF01467">
    <property type="entry name" value="CTP_transf_like"/>
    <property type="match status" value="1"/>
</dbReference>
<gene>
    <name evidence="11" type="primary">nadD</name>
    <name evidence="13" type="ORF">C4532_09795</name>
</gene>
<evidence type="ECO:0000313" key="14">
    <source>
        <dbReference type="Proteomes" id="UP000285961"/>
    </source>
</evidence>
<comment type="pathway">
    <text evidence="2 11">Cofactor biosynthesis; NAD(+) biosynthesis; deamido-NAD(+) from nicotinate D-ribonucleotide: step 1/1.</text>
</comment>
<dbReference type="GO" id="GO:0004515">
    <property type="term" value="F:nicotinate-nucleotide adenylyltransferase activity"/>
    <property type="evidence" value="ECO:0007669"/>
    <property type="project" value="UniProtKB-UniRule"/>
</dbReference>
<evidence type="ECO:0000256" key="8">
    <source>
        <dbReference type="ARBA" id="ARBA00022840"/>
    </source>
</evidence>
<evidence type="ECO:0000256" key="11">
    <source>
        <dbReference type="HAMAP-Rule" id="MF_00244"/>
    </source>
</evidence>
<organism evidence="13 14">
    <name type="scientific">Candidatus Abyssobacteria bacterium SURF_17</name>
    <dbReference type="NCBI Taxonomy" id="2093361"/>
    <lineage>
        <taxon>Bacteria</taxon>
        <taxon>Pseudomonadati</taxon>
        <taxon>Candidatus Hydrogenedentota</taxon>
        <taxon>Candidatus Abyssobacteria</taxon>
    </lineage>
</organism>
<dbReference type="GO" id="GO:0009435">
    <property type="term" value="P:NAD+ biosynthetic process"/>
    <property type="evidence" value="ECO:0007669"/>
    <property type="project" value="UniProtKB-UniRule"/>
</dbReference>
<evidence type="ECO:0000256" key="7">
    <source>
        <dbReference type="ARBA" id="ARBA00022741"/>
    </source>
</evidence>
<protein>
    <recommendedName>
        <fullName evidence="11">Probable nicotinate-nucleotide adenylyltransferase</fullName>
        <ecNumber evidence="11">2.7.7.18</ecNumber>
    </recommendedName>
    <alternativeName>
        <fullName evidence="11">Deamido-NAD(+) diphosphorylase</fullName>
    </alternativeName>
    <alternativeName>
        <fullName evidence="11">Deamido-NAD(+) pyrophosphorylase</fullName>
    </alternativeName>
    <alternativeName>
        <fullName evidence="11">Nicotinate mononucleotide adenylyltransferase</fullName>
        <shortName evidence="11">NaMN adenylyltransferase</shortName>
    </alternativeName>
</protein>
<sequence>MKIGILGGSFDPIHIAHLIIAEDALWQCELDFVLFVVNAHPPHKKAPEADAEDRYRMVELAAAGHPRFKPSRIEIERGGDSYTAETLRDLLRLHPGASLHLIVGADSALDFSAWKNPEAVIEMSNIIVAPRPGSDLAKMEPRLRGRTQILQSPTLELSSTLIRTRIHEGQPIRFLVPDAVEQYIRNHRLYTA</sequence>
<evidence type="ECO:0000256" key="3">
    <source>
        <dbReference type="ARBA" id="ARBA00009014"/>
    </source>
</evidence>
<evidence type="ECO:0000256" key="9">
    <source>
        <dbReference type="ARBA" id="ARBA00023027"/>
    </source>
</evidence>
<dbReference type="EMBL" id="QZKI01000073">
    <property type="protein sequence ID" value="RJP70118.1"/>
    <property type="molecule type" value="Genomic_DNA"/>
</dbReference>
<dbReference type="PANTHER" id="PTHR39321">
    <property type="entry name" value="NICOTINATE-NUCLEOTIDE ADENYLYLTRANSFERASE-RELATED"/>
    <property type="match status" value="1"/>
</dbReference>
<comment type="similarity">
    <text evidence="3 11">Belongs to the NadD family.</text>
</comment>
<evidence type="ECO:0000256" key="4">
    <source>
        <dbReference type="ARBA" id="ARBA00022642"/>
    </source>
</evidence>
<dbReference type="AlphaFoldDB" id="A0A419EYD4"/>
<dbReference type="NCBIfam" id="TIGR00125">
    <property type="entry name" value="cyt_tran_rel"/>
    <property type="match status" value="1"/>
</dbReference>
<evidence type="ECO:0000256" key="5">
    <source>
        <dbReference type="ARBA" id="ARBA00022679"/>
    </source>
</evidence>
<name>A0A419EYD4_9BACT</name>
<dbReference type="Proteomes" id="UP000285961">
    <property type="component" value="Unassembled WGS sequence"/>
</dbReference>
<dbReference type="InterPro" id="IPR005248">
    <property type="entry name" value="NadD/NMNAT"/>
</dbReference>
<dbReference type="InterPro" id="IPR014729">
    <property type="entry name" value="Rossmann-like_a/b/a_fold"/>
</dbReference>
<comment type="function">
    <text evidence="1 11">Catalyzes the reversible adenylation of nicotinate mononucleotide (NaMN) to nicotinic acid adenine dinucleotide (NaAD).</text>
</comment>
<comment type="caution">
    <text evidence="13">The sequence shown here is derived from an EMBL/GenBank/DDBJ whole genome shotgun (WGS) entry which is preliminary data.</text>
</comment>
<evidence type="ECO:0000259" key="12">
    <source>
        <dbReference type="Pfam" id="PF01467"/>
    </source>
</evidence>
<evidence type="ECO:0000256" key="10">
    <source>
        <dbReference type="ARBA" id="ARBA00048721"/>
    </source>
</evidence>
<evidence type="ECO:0000256" key="1">
    <source>
        <dbReference type="ARBA" id="ARBA00002324"/>
    </source>
</evidence>
<keyword evidence="8 11" id="KW-0067">ATP-binding</keyword>
<accession>A0A419EYD4</accession>
<dbReference type="CDD" id="cd02165">
    <property type="entry name" value="NMNAT"/>
    <property type="match status" value="1"/>
</dbReference>
<dbReference type="EC" id="2.7.7.18" evidence="11"/>
<evidence type="ECO:0000256" key="6">
    <source>
        <dbReference type="ARBA" id="ARBA00022695"/>
    </source>
</evidence>
<feature type="domain" description="Cytidyltransferase-like" evidence="12">
    <location>
        <begin position="5"/>
        <end position="165"/>
    </location>
</feature>